<evidence type="ECO:0000313" key="2">
    <source>
        <dbReference type="EnsemblPlants" id="AUR62038946-RA:cds"/>
    </source>
</evidence>
<accession>A0A803N1K6</accession>
<feature type="region of interest" description="Disordered" evidence="1">
    <location>
        <begin position="126"/>
        <end position="155"/>
    </location>
</feature>
<reference evidence="2" key="1">
    <citation type="journal article" date="2017" name="Nature">
        <title>The genome of Chenopodium quinoa.</title>
        <authorList>
            <person name="Jarvis D.E."/>
            <person name="Ho Y.S."/>
            <person name="Lightfoot D.J."/>
            <person name="Schmoeckel S.M."/>
            <person name="Li B."/>
            <person name="Borm T.J.A."/>
            <person name="Ohyanagi H."/>
            <person name="Mineta K."/>
            <person name="Michell C.T."/>
            <person name="Saber N."/>
            <person name="Kharbatia N.M."/>
            <person name="Rupper R.R."/>
            <person name="Sharp A.R."/>
            <person name="Dally N."/>
            <person name="Boughton B.A."/>
            <person name="Woo Y.H."/>
            <person name="Gao G."/>
            <person name="Schijlen E.G.W.M."/>
            <person name="Guo X."/>
            <person name="Momin A.A."/>
            <person name="Negrao S."/>
            <person name="Al-Babili S."/>
            <person name="Gehring C."/>
            <person name="Roessner U."/>
            <person name="Jung C."/>
            <person name="Murphy K."/>
            <person name="Arold S.T."/>
            <person name="Gojobori T."/>
            <person name="van der Linden C.G."/>
            <person name="van Loo E.N."/>
            <person name="Jellen E.N."/>
            <person name="Maughan P.J."/>
            <person name="Tester M."/>
        </authorList>
    </citation>
    <scope>NUCLEOTIDE SEQUENCE [LARGE SCALE GENOMIC DNA]</scope>
    <source>
        <strain evidence="2">cv. PI 614886</strain>
    </source>
</reference>
<dbReference type="Proteomes" id="UP000596660">
    <property type="component" value="Unplaced"/>
</dbReference>
<dbReference type="EnsemblPlants" id="AUR62038946-RA">
    <property type="protein sequence ID" value="AUR62038946-RA:cds"/>
    <property type="gene ID" value="AUR62038946"/>
</dbReference>
<dbReference type="Gramene" id="AUR62038946-RA">
    <property type="protein sequence ID" value="AUR62038946-RA:cds"/>
    <property type="gene ID" value="AUR62038946"/>
</dbReference>
<name>A0A803N1K6_CHEQI</name>
<reference evidence="2" key="2">
    <citation type="submission" date="2021-03" db="UniProtKB">
        <authorList>
            <consortium name="EnsemblPlants"/>
        </authorList>
    </citation>
    <scope>IDENTIFICATION</scope>
</reference>
<organism evidence="2 3">
    <name type="scientific">Chenopodium quinoa</name>
    <name type="common">Quinoa</name>
    <dbReference type="NCBI Taxonomy" id="63459"/>
    <lineage>
        <taxon>Eukaryota</taxon>
        <taxon>Viridiplantae</taxon>
        <taxon>Streptophyta</taxon>
        <taxon>Embryophyta</taxon>
        <taxon>Tracheophyta</taxon>
        <taxon>Spermatophyta</taxon>
        <taxon>Magnoliopsida</taxon>
        <taxon>eudicotyledons</taxon>
        <taxon>Gunneridae</taxon>
        <taxon>Pentapetalae</taxon>
        <taxon>Caryophyllales</taxon>
        <taxon>Chenopodiaceae</taxon>
        <taxon>Chenopodioideae</taxon>
        <taxon>Atripliceae</taxon>
        <taxon>Chenopodium</taxon>
    </lineage>
</organism>
<sequence>MGYLDELEPIVNGRLPIRADLRARMVVDMTQPLIPGCYFPIQGGLVIWVYFRRLSRRLEAVERDGLRVLHRPLDYPYYTNFIQGLPNTFRFRNTAVNLTRLEEPEDLPLPDRNQFDDNFDSDFNSNESNDTVYFTGSRSSSSSGMEDSNTREARIGQQAVHMSPVGETSSTAATREEVEIPQRTLFQVLGIENWDNPMDREGNQPTGLLQDVPHRDSLAMVDAPLEQPVMGAANGDHDASYDNFIETDHFNFVEEQAIKEKGKRPRSVEQTPINSCDDENIRASSYDMGWVEKKRLKTLHRWVNKDGFNVWMRDKSGGFEFKSKAIRDVDSARLRGVKPNSDLLRKGGKKQAAASSSSNSEPPIKQRSEEVSSKFFDDLDDFDMEVQQKHSGNAGMALVATTYEITYADGRGNFIRTSSALHAEL</sequence>
<evidence type="ECO:0000313" key="3">
    <source>
        <dbReference type="Proteomes" id="UP000596660"/>
    </source>
</evidence>
<dbReference type="AlphaFoldDB" id="A0A803N1K6"/>
<protein>
    <submittedName>
        <fullName evidence="2">Uncharacterized protein</fullName>
    </submittedName>
</protein>
<evidence type="ECO:0000256" key="1">
    <source>
        <dbReference type="SAM" id="MobiDB-lite"/>
    </source>
</evidence>
<keyword evidence="3" id="KW-1185">Reference proteome</keyword>
<proteinExistence type="predicted"/>
<feature type="region of interest" description="Disordered" evidence="1">
    <location>
        <begin position="339"/>
        <end position="370"/>
    </location>
</feature>